<evidence type="ECO:0000313" key="1">
    <source>
        <dbReference type="EMBL" id="VDG76226.1"/>
    </source>
</evidence>
<organism evidence="1 2">
    <name type="scientific">Actinobaculum suis</name>
    <dbReference type="NCBI Taxonomy" id="1657"/>
    <lineage>
        <taxon>Bacteria</taxon>
        <taxon>Bacillati</taxon>
        <taxon>Actinomycetota</taxon>
        <taxon>Actinomycetes</taxon>
        <taxon>Actinomycetales</taxon>
        <taxon>Actinomycetaceae</taxon>
        <taxon>Actinobaculum</taxon>
    </lineage>
</organism>
<sequence length="227" mass="25775">MKAFLPWRGGYMARADEVERRFFSGIARDVAHLLGRHLEPLPPTLPPTPREPEDILEAYAAELADLAELAEIAELADPAELDEDQQEPDLPLPPLDNALIRLLPDMAEDPDMAYELRAITEESIRTAKVENLRFFAHSLQQEAVWVGNEDVRTWAGAANDIRLVLAARLGIHSEETAYQITEKGWRIIQDTNHQIENSDDLMCVLYVLLSWWQDSLMRALQAKKLRG</sequence>
<evidence type="ECO:0000313" key="2">
    <source>
        <dbReference type="Proteomes" id="UP000269974"/>
    </source>
</evidence>
<protein>
    <submittedName>
        <fullName evidence="1">Domain of uncharacterized function (DUF2017)</fullName>
    </submittedName>
</protein>
<accession>A0A7Z8Y8K0</accession>
<comment type="caution">
    <text evidence="1">The sequence shown here is derived from an EMBL/GenBank/DDBJ whole genome shotgun (WGS) entry which is preliminary data.</text>
</comment>
<dbReference type="Proteomes" id="UP000269974">
    <property type="component" value="Unassembled WGS sequence"/>
</dbReference>
<proteinExistence type="predicted"/>
<dbReference type="AlphaFoldDB" id="A0A7Z8Y8K0"/>
<dbReference type="InterPro" id="IPR018561">
    <property type="entry name" value="AosR"/>
</dbReference>
<dbReference type="EMBL" id="UYIO01000001">
    <property type="protein sequence ID" value="VDG76226.1"/>
    <property type="molecule type" value="Genomic_DNA"/>
</dbReference>
<dbReference type="Pfam" id="PF09438">
    <property type="entry name" value="DUF2017"/>
    <property type="match status" value="1"/>
</dbReference>
<gene>
    <name evidence="1" type="ORF">NCTC10327_00886</name>
</gene>
<dbReference type="RefSeq" id="WP_185933941.1">
    <property type="nucleotide sequence ID" value="NZ_UYIO01000001.1"/>
</dbReference>
<reference evidence="1 2" key="1">
    <citation type="submission" date="2018-11" db="EMBL/GenBank/DDBJ databases">
        <authorList>
            <consortium name="Pathogen Informatics"/>
        </authorList>
    </citation>
    <scope>NUCLEOTIDE SEQUENCE [LARGE SCALE GENOMIC DNA]</scope>
    <source>
        <strain evidence="1 2">NCTC10327</strain>
    </source>
</reference>
<name>A0A7Z8Y8K0_9ACTO</name>